<reference evidence="2 3" key="1">
    <citation type="submission" date="2019-03" db="EMBL/GenBank/DDBJ databases">
        <title>Above-ground endophytic microbial communities from plants in different locations in the United States.</title>
        <authorList>
            <person name="Frank C."/>
        </authorList>
    </citation>
    <scope>NUCLEOTIDE SEQUENCE [LARGE SCALE GENOMIC DNA]</scope>
    <source>
        <strain evidence="2 3">LP_13_YM</strain>
    </source>
</reference>
<name>A0A4R3YNE3_9GAMM</name>
<proteinExistence type="predicted"/>
<dbReference type="Pfam" id="PF09604">
    <property type="entry name" value="Potass_KdpF"/>
    <property type="match status" value="1"/>
</dbReference>
<evidence type="ECO:0000313" key="2">
    <source>
        <dbReference type="EMBL" id="TCV93860.1"/>
    </source>
</evidence>
<dbReference type="NCBIfam" id="TIGR02115">
    <property type="entry name" value="potass_kdpF"/>
    <property type="match status" value="1"/>
</dbReference>
<dbReference type="AlphaFoldDB" id="A0A4R3YNE3"/>
<gene>
    <name evidence="2" type="ORF">EC912_10454</name>
</gene>
<keyword evidence="1" id="KW-0472">Membrane</keyword>
<feature type="transmembrane region" description="Helical" evidence="1">
    <location>
        <begin position="6"/>
        <end position="24"/>
    </location>
</feature>
<dbReference type="InterPro" id="IPR011726">
    <property type="entry name" value="KdpF"/>
</dbReference>
<dbReference type="GO" id="GO:0005886">
    <property type="term" value="C:plasma membrane"/>
    <property type="evidence" value="ECO:0007669"/>
    <property type="project" value="InterPro"/>
</dbReference>
<protein>
    <submittedName>
        <fullName evidence="2">K+-transporting ATPase KdpF subunit</fullName>
    </submittedName>
</protein>
<dbReference type="EMBL" id="SMCS01000004">
    <property type="protein sequence ID" value="TCV93860.1"/>
    <property type="molecule type" value="Genomic_DNA"/>
</dbReference>
<evidence type="ECO:0000256" key="1">
    <source>
        <dbReference type="SAM" id="Phobius"/>
    </source>
</evidence>
<dbReference type="Proteomes" id="UP000295645">
    <property type="component" value="Unassembled WGS sequence"/>
</dbReference>
<keyword evidence="1" id="KW-1133">Transmembrane helix</keyword>
<comment type="caution">
    <text evidence="2">The sequence shown here is derived from an EMBL/GenBank/DDBJ whole genome shotgun (WGS) entry which is preliminary data.</text>
</comment>
<dbReference type="GO" id="GO:0008556">
    <property type="term" value="F:P-type potassium transmembrane transporter activity"/>
    <property type="evidence" value="ECO:0007669"/>
    <property type="project" value="InterPro"/>
</dbReference>
<accession>A0A4R3YNE3</accession>
<evidence type="ECO:0000313" key="3">
    <source>
        <dbReference type="Proteomes" id="UP000295645"/>
    </source>
</evidence>
<keyword evidence="3" id="KW-1185">Reference proteome</keyword>
<dbReference type="RefSeq" id="WP_132143989.1">
    <property type="nucleotide sequence ID" value="NZ_SMCS01000004.1"/>
</dbReference>
<keyword evidence="1" id="KW-0812">Transmembrane</keyword>
<organism evidence="2 3">
    <name type="scientific">Luteibacter rhizovicinus</name>
    <dbReference type="NCBI Taxonomy" id="242606"/>
    <lineage>
        <taxon>Bacteria</taxon>
        <taxon>Pseudomonadati</taxon>
        <taxon>Pseudomonadota</taxon>
        <taxon>Gammaproteobacteria</taxon>
        <taxon>Lysobacterales</taxon>
        <taxon>Rhodanobacteraceae</taxon>
        <taxon>Luteibacter</taxon>
    </lineage>
</organism>
<sequence length="29" mass="3093">MNVIDIVLLGAVLALGGYLLVALLHPEKF</sequence>